<name>A0AAV1EGD0_OLDCO</name>
<dbReference type="Gene3D" id="3.40.50.800">
    <property type="entry name" value="Anticodon-binding domain"/>
    <property type="match status" value="1"/>
</dbReference>
<keyword evidence="5" id="KW-0648">Protein biosynthesis</keyword>
<dbReference type="PANTHER" id="PTHR43382:SF2">
    <property type="entry name" value="BIFUNCTIONAL GLUTAMATE_PROLINE--TRNA LIGASE"/>
    <property type="match status" value="1"/>
</dbReference>
<dbReference type="Proteomes" id="UP001161247">
    <property type="component" value="Chromosome 9"/>
</dbReference>
<evidence type="ECO:0000256" key="6">
    <source>
        <dbReference type="ARBA" id="ARBA00023146"/>
    </source>
</evidence>
<dbReference type="SMART" id="SM00946">
    <property type="entry name" value="ProRS-C_1"/>
    <property type="match status" value="1"/>
</dbReference>
<dbReference type="HAMAP" id="MF_01571">
    <property type="entry name" value="Pro_tRNA_synth_type3"/>
    <property type="match status" value="1"/>
</dbReference>
<sequence>MLSRTLANQTRHLNRFPLALLSILHCNPYSAAVHPISQSSIQPPHQEFQSRFPSQSQRTLVRYSSVMAGKEANEAKGSKAGSNPSKGKKKEVKKETGLGLTYKKDENFGEWYSEVVVNGEMIQYYDISGCYILRPWAMSIWEKMHDFFDAEIKKMKIQNCYFPLFVSPGVLEKEKDHIEGFAPEVAWVTKSGESDLEVPIAIRPTSETVMYPYYSKWIRGHRDLPLRLNQWCNVVRWEFSNPTPFIRSREFLWQEGHTAFATKEEADKEVLEILELYRRIYEEFLAVPVIKGKKSELEKFAGGLYTTTVEAFIPNTGRGVQGATSHCLGQNFAKMFEINFENEKGEKCMVWQNSWAYTTRTIGVMIMVHGDDKGLVLPPKVASVQVVVVPVPFKDADTKGIFDACTSVVETLKESGISAEADTRDNYSPGWKYSHWEMKGVPLRIEIGPRDLANKQVRIVRRDNSAKTDIPIDDLVVKVRETLDAIQQNLFDAAKQKKEACMTVAKTWEEFMDALNQKKLILAPWCDEEDVEKSVKERTRGEMGAVKTLCSPFDQPEMPEGLFFRHLTLLYIKLLLSRHNIKPYGFHVSSSPFLYPCRYFVLCLR</sequence>
<feature type="domain" description="Aminoacyl-transfer RNA synthetases class-II family profile" evidence="10">
    <location>
        <begin position="146"/>
        <end position="378"/>
    </location>
</feature>
<dbReference type="FunFam" id="3.40.50.800:FF:000005">
    <property type="entry name" value="bifunctional glutamate/proline--tRNA ligase"/>
    <property type="match status" value="1"/>
</dbReference>
<evidence type="ECO:0000256" key="1">
    <source>
        <dbReference type="ARBA" id="ARBA00012831"/>
    </source>
</evidence>
<organism evidence="11 12">
    <name type="scientific">Oldenlandia corymbosa var. corymbosa</name>
    <dbReference type="NCBI Taxonomy" id="529605"/>
    <lineage>
        <taxon>Eukaryota</taxon>
        <taxon>Viridiplantae</taxon>
        <taxon>Streptophyta</taxon>
        <taxon>Embryophyta</taxon>
        <taxon>Tracheophyta</taxon>
        <taxon>Spermatophyta</taxon>
        <taxon>Magnoliopsida</taxon>
        <taxon>eudicotyledons</taxon>
        <taxon>Gunneridae</taxon>
        <taxon>Pentapetalae</taxon>
        <taxon>asterids</taxon>
        <taxon>lamiids</taxon>
        <taxon>Gentianales</taxon>
        <taxon>Rubiaceae</taxon>
        <taxon>Rubioideae</taxon>
        <taxon>Spermacoceae</taxon>
        <taxon>Hedyotis-Oldenlandia complex</taxon>
        <taxon>Oldenlandia</taxon>
    </lineage>
</organism>
<dbReference type="InterPro" id="IPR045864">
    <property type="entry name" value="aa-tRNA-synth_II/BPL/LPL"/>
</dbReference>
<dbReference type="InterPro" id="IPR004154">
    <property type="entry name" value="Anticodon-bd"/>
</dbReference>
<dbReference type="Pfam" id="PF00587">
    <property type="entry name" value="tRNA-synt_2b"/>
    <property type="match status" value="1"/>
</dbReference>
<feature type="region of interest" description="Disordered" evidence="9">
    <location>
        <begin position="71"/>
        <end position="94"/>
    </location>
</feature>
<dbReference type="FunFam" id="3.30.930.10:FF:000007">
    <property type="entry name" value="Bifunctional glutamate/proline--tRNA ligase"/>
    <property type="match status" value="1"/>
</dbReference>
<dbReference type="NCBIfam" id="TIGR00408">
    <property type="entry name" value="proS_fam_I"/>
    <property type="match status" value="1"/>
</dbReference>
<protein>
    <recommendedName>
        <fullName evidence="1">proline--tRNA ligase</fullName>
        <ecNumber evidence="1">6.1.1.15</ecNumber>
    </recommendedName>
    <alternativeName>
        <fullName evidence="7">Prolyl-tRNA synthetase</fullName>
    </alternativeName>
</protein>
<dbReference type="Pfam" id="PF03129">
    <property type="entry name" value="HGTP_anticodon"/>
    <property type="match status" value="1"/>
</dbReference>
<dbReference type="InterPro" id="IPR002314">
    <property type="entry name" value="aa-tRNA-synt_IIb"/>
</dbReference>
<dbReference type="GO" id="GO:0005737">
    <property type="term" value="C:cytoplasm"/>
    <property type="evidence" value="ECO:0007669"/>
    <property type="project" value="InterPro"/>
</dbReference>
<dbReference type="CDD" id="cd00862">
    <property type="entry name" value="ProRS_anticodon_zinc"/>
    <property type="match status" value="1"/>
</dbReference>
<keyword evidence="12" id="KW-1185">Reference proteome</keyword>
<evidence type="ECO:0000259" key="10">
    <source>
        <dbReference type="PROSITE" id="PS50862"/>
    </source>
</evidence>
<dbReference type="EMBL" id="OX459126">
    <property type="protein sequence ID" value="CAI9118734.1"/>
    <property type="molecule type" value="Genomic_DNA"/>
</dbReference>
<dbReference type="InterPro" id="IPR002316">
    <property type="entry name" value="Pro-tRNA-ligase_IIa"/>
</dbReference>
<dbReference type="InterPro" id="IPR036621">
    <property type="entry name" value="Anticodon-bd_dom_sf"/>
</dbReference>
<keyword evidence="4" id="KW-0067">ATP-binding</keyword>
<dbReference type="InterPro" id="IPR016061">
    <property type="entry name" value="Pro-tRNA_ligase_II_C"/>
</dbReference>
<dbReference type="PROSITE" id="PS50862">
    <property type="entry name" value="AA_TRNA_LIGASE_II"/>
    <property type="match status" value="1"/>
</dbReference>
<dbReference type="GO" id="GO:0017101">
    <property type="term" value="C:aminoacyl-tRNA synthetase multienzyme complex"/>
    <property type="evidence" value="ECO:0007669"/>
    <property type="project" value="TreeGrafter"/>
</dbReference>
<dbReference type="SUPFAM" id="SSF52954">
    <property type="entry name" value="Class II aaRS ABD-related"/>
    <property type="match status" value="1"/>
</dbReference>
<dbReference type="InterPro" id="IPR004499">
    <property type="entry name" value="Pro-tRNA-ligase_IIa_arc-type"/>
</dbReference>
<evidence type="ECO:0000256" key="4">
    <source>
        <dbReference type="ARBA" id="ARBA00022840"/>
    </source>
</evidence>
<comment type="catalytic activity">
    <reaction evidence="8">
        <text>tRNA(Pro) + L-proline + ATP = L-prolyl-tRNA(Pro) + AMP + diphosphate</text>
        <dbReference type="Rhea" id="RHEA:14305"/>
        <dbReference type="Rhea" id="RHEA-COMP:9700"/>
        <dbReference type="Rhea" id="RHEA-COMP:9702"/>
        <dbReference type="ChEBI" id="CHEBI:30616"/>
        <dbReference type="ChEBI" id="CHEBI:33019"/>
        <dbReference type="ChEBI" id="CHEBI:60039"/>
        <dbReference type="ChEBI" id="CHEBI:78442"/>
        <dbReference type="ChEBI" id="CHEBI:78532"/>
        <dbReference type="ChEBI" id="CHEBI:456215"/>
        <dbReference type="EC" id="6.1.1.15"/>
    </reaction>
</comment>
<dbReference type="AlphaFoldDB" id="A0AAV1EGD0"/>
<dbReference type="Pfam" id="PF09180">
    <property type="entry name" value="ProRS-C_1"/>
    <property type="match status" value="1"/>
</dbReference>
<accession>A0AAV1EGD0</accession>
<dbReference type="Gene3D" id="3.30.110.30">
    <property type="entry name" value="C-terminal domain of ProRS"/>
    <property type="match status" value="1"/>
</dbReference>
<dbReference type="InterPro" id="IPR017449">
    <property type="entry name" value="Pro-tRNA_synth_II"/>
</dbReference>
<keyword evidence="6" id="KW-0030">Aminoacyl-tRNA synthetase</keyword>
<dbReference type="GO" id="GO:0006433">
    <property type="term" value="P:prolyl-tRNA aminoacylation"/>
    <property type="evidence" value="ECO:0007669"/>
    <property type="project" value="InterPro"/>
</dbReference>
<proteinExistence type="inferred from homology"/>
<dbReference type="InterPro" id="IPR033721">
    <property type="entry name" value="ProRS_core_arch_euk"/>
</dbReference>
<keyword evidence="2" id="KW-0436">Ligase</keyword>
<dbReference type="InterPro" id="IPR006195">
    <property type="entry name" value="aa-tRNA-synth_II"/>
</dbReference>
<dbReference type="GO" id="GO:0005524">
    <property type="term" value="F:ATP binding"/>
    <property type="evidence" value="ECO:0007669"/>
    <property type="project" value="UniProtKB-KW"/>
</dbReference>
<dbReference type="CDD" id="cd00778">
    <property type="entry name" value="ProRS_core_arch_euk"/>
    <property type="match status" value="1"/>
</dbReference>
<evidence type="ECO:0000256" key="3">
    <source>
        <dbReference type="ARBA" id="ARBA00022741"/>
    </source>
</evidence>
<keyword evidence="3" id="KW-0547">Nucleotide-binding</keyword>
<dbReference type="PANTHER" id="PTHR43382">
    <property type="entry name" value="PROLYL-TRNA SYNTHETASE"/>
    <property type="match status" value="1"/>
</dbReference>
<evidence type="ECO:0000313" key="12">
    <source>
        <dbReference type="Proteomes" id="UP001161247"/>
    </source>
</evidence>
<dbReference type="EC" id="6.1.1.15" evidence="1"/>
<dbReference type="SUPFAM" id="SSF64586">
    <property type="entry name" value="C-terminal domain of ProRS"/>
    <property type="match status" value="1"/>
</dbReference>
<evidence type="ECO:0000256" key="8">
    <source>
        <dbReference type="ARBA" id="ARBA00047671"/>
    </source>
</evidence>
<reference evidence="11" key="1">
    <citation type="submission" date="2023-03" db="EMBL/GenBank/DDBJ databases">
        <authorList>
            <person name="Julca I."/>
        </authorList>
    </citation>
    <scope>NUCLEOTIDE SEQUENCE</scope>
</reference>
<evidence type="ECO:0000256" key="9">
    <source>
        <dbReference type="SAM" id="MobiDB-lite"/>
    </source>
</evidence>
<dbReference type="SUPFAM" id="SSF55681">
    <property type="entry name" value="Class II aaRS and biotin synthetases"/>
    <property type="match status" value="1"/>
</dbReference>
<evidence type="ECO:0000256" key="5">
    <source>
        <dbReference type="ARBA" id="ARBA00022917"/>
    </source>
</evidence>
<evidence type="ECO:0000313" key="11">
    <source>
        <dbReference type="EMBL" id="CAI9118734.1"/>
    </source>
</evidence>
<dbReference type="Gene3D" id="3.30.930.10">
    <property type="entry name" value="Bira Bifunctional Protein, Domain 2"/>
    <property type="match status" value="1"/>
</dbReference>
<evidence type="ECO:0000256" key="2">
    <source>
        <dbReference type="ARBA" id="ARBA00022598"/>
    </source>
</evidence>
<dbReference type="GO" id="GO:0004827">
    <property type="term" value="F:proline-tRNA ligase activity"/>
    <property type="evidence" value="ECO:0007669"/>
    <property type="project" value="UniProtKB-EC"/>
</dbReference>
<dbReference type="PRINTS" id="PR01046">
    <property type="entry name" value="TRNASYNTHPRO"/>
</dbReference>
<gene>
    <name evidence="11" type="ORF">OLC1_LOCUS24534</name>
</gene>
<evidence type="ECO:0000256" key="7">
    <source>
        <dbReference type="ARBA" id="ARBA00029731"/>
    </source>
</evidence>